<organism evidence="5 6">
    <name type="scientific">Methylogaea oryzae</name>
    <dbReference type="NCBI Taxonomy" id="1295382"/>
    <lineage>
        <taxon>Bacteria</taxon>
        <taxon>Pseudomonadati</taxon>
        <taxon>Pseudomonadota</taxon>
        <taxon>Gammaproteobacteria</taxon>
        <taxon>Methylococcales</taxon>
        <taxon>Methylococcaceae</taxon>
        <taxon>Methylogaea</taxon>
    </lineage>
</organism>
<proteinExistence type="inferred from homology"/>
<gene>
    <name evidence="5" type="ORF">MoryE10_34500</name>
</gene>
<dbReference type="PRINTS" id="PR01591">
    <property type="entry name" value="DNABINDNGFIS"/>
</dbReference>
<dbReference type="GO" id="GO:0043565">
    <property type="term" value="F:sequence-specific DNA binding"/>
    <property type="evidence" value="ECO:0007669"/>
    <property type="project" value="InterPro"/>
</dbReference>
<dbReference type="AlphaFoldDB" id="A0A8D4VUS2"/>
<dbReference type="PRINTS" id="PR01590">
    <property type="entry name" value="HTHFIS"/>
</dbReference>
<dbReference type="PANTHER" id="PTHR47918:SF1">
    <property type="entry name" value="DNA-BINDING PROTEIN FIS"/>
    <property type="match status" value="1"/>
</dbReference>
<dbReference type="InterPro" id="IPR005412">
    <property type="entry name" value="Fis_DNA-bd"/>
</dbReference>
<dbReference type="PIRSF" id="PIRSF002097">
    <property type="entry name" value="DNA-binding_Fis"/>
    <property type="match status" value="1"/>
</dbReference>
<sequence>MASDPTQAPDGALLLSEQVKRALQGYFAQLDGYPVSDLHAMVLREVERPLLQTVLEQSGYNQTKAAQMLGLSRSTLRKKMAQLGLE</sequence>
<dbReference type="PANTHER" id="PTHR47918">
    <property type="entry name" value="DNA-BINDING PROTEIN FIS"/>
    <property type="match status" value="1"/>
</dbReference>
<evidence type="ECO:0000256" key="1">
    <source>
        <dbReference type="ARBA" id="ARBA00008559"/>
    </source>
</evidence>
<dbReference type="InterPro" id="IPR050207">
    <property type="entry name" value="Trans_regulatory_Fis"/>
</dbReference>
<dbReference type="Gene3D" id="1.10.10.60">
    <property type="entry name" value="Homeodomain-like"/>
    <property type="match status" value="1"/>
</dbReference>
<comment type="similarity">
    <text evidence="1">Belongs to the transcriptional regulatory Fis family.</text>
</comment>
<accession>A0A8D4VUS2</accession>
<dbReference type="RefSeq" id="WP_054773857.1">
    <property type="nucleotide sequence ID" value="NZ_AP019782.1"/>
</dbReference>
<protein>
    <recommendedName>
        <fullName evidence="3">Putative Fis-like DNA-binding protein</fullName>
    </recommendedName>
</protein>
<evidence type="ECO:0000313" key="5">
    <source>
        <dbReference type="EMBL" id="BBL72844.1"/>
    </source>
</evidence>
<keyword evidence="6" id="KW-1185">Reference proteome</keyword>
<dbReference type="SUPFAM" id="SSF46689">
    <property type="entry name" value="Homeodomain-like"/>
    <property type="match status" value="1"/>
</dbReference>
<dbReference type="Pfam" id="PF02954">
    <property type="entry name" value="HTH_8"/>
    <property type="match status" value="1"/>
</dbReference>
<evidence type="ECO:0000259" key="4">
    <source>
        <dbReference type="Pfam" id="PF02954"/>
    </source>
</evidence>
<evidence type="ECO:0000313" key="6">
    <source>
        <dbReference type="Proteomes" id="UP000824988"/>
    </source>
</evidence>
<dbReference type="InterPro" id="IPR009057">
    <property type="entry name" value="Homeodomain-like_sf"/>
</dbReference>
<feature type="domain" description="DNA binding HTH" evidence="4">
    <location>
        <begin position="43"/>
        <end position="82"/>
    </location>
</feature>
<evidence type="ECO:0000256" key="2">
    <source>
        <dbReference type="ARBA" id="ARBA00023125"/>
    </source>
</evidence>
<reference evidence="5" key="1">
    <citation type="submission" date="2019-06" db="EMBL/GenBank/DDBJ databases">
        <title>Complete genome sequence of Methylogaea oryzae strain JCM16910.</title>
        <authorList>
            <person name="Asakawa S."/>
        </authorList>
    </citation>
    <scope>NUCLEOTIDE SEQUENCE</scope>
    <source>
        <strain evidence="5">E10</strain>
    </source>
</reference>
<dbReference type="KEGG" id="moz:MoryE10_34500"/>
<keyword evidence="2" id="KW-0238">DNA-binding</keyword>
<name>A0A8D4VUS2_9GAMM</name>
<dbReference type="Proteomes" id="UP000824988">
    <property type="component" value="Chromosome"/>
</dbReference>
<evidence type="ECO:0000256" key="3">
    <source>
        <dbReference type="ARBA" id="ARBA00029540"/>
    </source>
</evidence>
<dbReference type="GO" id="GO:0006355">
    <property type="term" value="P:regulation of DNA-templated transcription"/>
    <property type="evidence" value="ECO:0007669"/>
    <property type="project" value="InterPro"/>
</dbReference>
<dbReference type="InterPro" id="IPR002197">
    <property type="entry name" value="HTH_Fis"/>
</dbReference>
<dbReference type="EMBL" id="AP019782">
    <property type="protein sequence ID" value="BBL72844.1"/>
    <property type="molecule type" value="Genomic_DNA"/>
</dbReference>